<dbReference type="Pfam" id="PF10431">
    <property type="entry name" value="ClpB_D2-small"/>
    <property type="match status" value="1"/>
</dbReference>
<dbReference type="CDD" id="cd00009">
    <property type="entry name" value="AAA"/>
    <property type="match status" value="1"/>
</dbReference>
<dbReference type="FunFam" id="3.40.50.300:FF:000025">
    <property type="entry name" value="ATP-dependent Clp protease subunit"/>
    <property type="match status" value="1"/>
</dbReference>
<dbReference type="Gene3D" id="1.10.1780.10">
    <property type="entry name" value="Clp, N-terminal domain"/>
    <property type="match status" value="1"/>
</dbReference>
<keyword evidence="17" id="KW-1185">Reference proteome</keyword>
<comment type="function">
    <text evidence="14">Part of a stress-induced multi-chaperone system, it is involved in the recovery of the cell from heat-induced damage, in cooperation with DnaK, DnaJ and GrpE.</text>
</comment>
<comment type="subcellular location">
    <subcellularLocation>
        <location evidence="1 14">Cytoplasm</location>
    </subcellularLocation>
</comment>
<gene>
    <name evidence="14 16" type="primary">clpB</name>
    <name evidence="16" type="ORF">GWK36_09760</name>
</gene>
<evidence type="ECO:0000256" key="11">
    <source>
        <dbReference type="ARBA" id="ARBA00026057"/>
    </source>
</evidence>
<evidence type="ECO:0000256" key="13">
    <source>
        <dbReference type="RuleBase" id="RU004432"/>
    </source>
</evidence>
<evidence type="ECO:0000313" key="17">
    <source>
        <dbReference type="Proteomes" id="UP000502699"/>
    </source>
</evidence>
<evidence type="ECO:0000256" key="9">
    <source>
        <dbReference type="ARBA" id="ARBA00023054"/>
    </source>
</evidence>
<dbReference type="InterPro" id="IPR019489">
    <property type="entry name" value="Clp_ATPase_C"/>
</dbReference>
<sequence>MRQDKLTAKFQMALADAQSLALGRDHQFIEPIHVMAALLDQEGGTIRHLLNKADVNVNKLRSALNEALDRLPTVHGVGGEVHLSNDLIRLLNLTDKLAQQRGDQFISSELFVLAALDDQGALGQALRNAGASKLAIEQAIQALRGGQAVNDPNAEDQRQALQRYTIDLTERAEQGKLDPVIGRDDEIRRTIQVLQRRTKNNPVLIGDPGVGKTAIVEGLAQRIIKGEVPEGLKSKRLLALDMAALIAGAKFRGDFEERLKAVLNEIARQEGNIILFIDEIHTMVGAGKSEGAIDAGNMLKPALARGELHCVGATTLDEYRKYIEKDAALERRFQKILVDEPSVEDTIAILRGLKERYEVHHAVEITDSAIVAAATLSHRYITDRNLPDKAIDLIDEAAARIRMEIDSMPEEMDRLDRRLIQLKIEREALKKESDEASKKRLADLEEQIAKLEQEFARLNEIWQAEKAAVQGTAQLKEALDRLRLELETARRAGDWARMSELQYGRIPELEKQLAAATRAEQSETHLLRNKVTEEEVAEVVSKWTGIPVSKMLEGEREKLLRMESELEQRVVGQNEAVRAVSNAIRRSRAGLADPNRPIGSFLFLGPTGVGKTELCKAVAAFLFDTEEAMVRIDMSEFMEKHSVARLIGAPPGYVGYEEGGYLTEAIRRRPYSLILLDEVEKAHPEVFNVLLQVLDDGRLTDGQGHTVDFRNTVIVMTSNLGSDIIQQRASESQYAEMKEAVMEIVRHAFRPEFINRLDEIVVFHPLGRQQIRAIARIQIGYLQKRLAEREMRLEISDAALDFLGEAGFDPVYGARPLKRAIRAHLENPLAQEILAGKFGPGDLIQVEVAGDQLTFERVLEGELVE</sequence>
<evidence type="ECO:0000256" key="8">
    <source>
        <dbReference type="ARBA" id="ARBA00023016"/>
    </source>
</evidence>
<dbReference type="Pfam" id="PF07724">
    <property type="entry name" value="AAA_2"/>
    <property type="match status" value="1"/>
</dbReference>
<evidence type="ECO:0000259" key="15">
    <source>
        <dbReference type="PROSITE" id="PS51903"/>
    </source>
</evidence>
<dbReference type="Gene3D" id="1.10.8.60">
    <property type="match status" value="1"/>
</dbReference>
<dbReference type="GO" id="GO:0016887">
    <property type="term" value="F:ATP hydrolysis activity"/>
    <property type="evidence" value="ECO:0007669"/>
    <property type="project" value="InterPro"/>
</dbReference>
<dbReference type="FunFam" id="1.10.8.60:FF:000017">
    <property type="entry name" value="ATP-dependent chaperone ClpB"/>
    <property type="match status" value="1"/>
</dbReference>
<accession>A0A6G7VE16</accession>
<keyword evidence="9 14" id="KW-0175">Coiled coil</keyword>
<evidence type="ECO:0000256" key="10">
    <source>
        <dbReference type="ARBA" id="ARBA00023186"/>
    </source>
</evidence>
<dbReference type="GO" id="GO:0042026">
    <property type="term" value="P:protein refolding"/>
    <property type="evidence" value="ECO:0007669"/>
    <property type="project" value="UniProtKB-UniRule"/>
</dbReference>
<dbReference type="Pfam" id="PF02861">
    <property type="entry name" value="Clp_N"/>
    <property type="match status" value="1"/>
</dbReference>
<evidence type="ECO:0000256" key="4">
    <source>
        <dbReference type="ARBA" id="ARBA00022490"/>
    </source>
</evidence>
<dbReference type="FunFam" id="3.40.50.300:FF:000010">
    <property type="entry name" value="Chaperone clpB 1, putative"/>
    <property type="match status" value="1"/>
</dbReference>
<dbReference type="GO" id="GO:0005524">
    <property type="term" value="F:ATP binding"/>
    <property type="evidence" value="ECO:0007669"/>
    <property type="project" value="UniProtKB-UniRule"/>
</dbReference>
<keyword evidence="6 13" id="KW-0547">Nucleotide-binding</keyword>
<feature type="domain" description="Clp R" evidence="15">
    <location>
        <begin position="3"/>
        <end position="146"/>
    </location>
</feature>
<dbReference type="GO" id="GO:0005829">
    <property type="term" value="C:cytosol"/>
    <property type="evidence" value="ECO:0007669"/>
    <property type="project" value="UniProtKB-ARBA"/>
</dbReference>
<dbReference type="NCBIfam" id="NF008118">
    <property type="entry name" value="PRK10865.1"/>
    <property type="match status" value="1"/>
</dbReference>
<keyword evidence="8 14" id="KW-0346">Stress response</keyword>
<dbReference type="CDD" id="cd19499">
    <property type="entry name" value="RecA-like_ClpB_Hsp104-like"/>
    <property type="match status" value="1"/>
</dbReference>
<keyword evidence="4 14" id="KW-0963">Cytoplasm</keyword>
<dbReference type="FunFam" id="3.40.50.300:FF:000120">
    <property type="entry name" value="ATP-dependent chaperone ClpB"/>
    <property type="match status" value="1"/>
</dbReference>
<dbReference type="EMBL" id="CP048029">
    <property type="protein sequence ID" value="QIK38214.1"/>
    <property type="molecule type" value="Genomic_DNA"/>
</dbReference>
<organism evidence="16 17">
    <name type="scientific">Caldichromatium japonicum</name>
    <dbReference type="NCBI Taxonomy" id="2699430"/>
    <lineage>
        <taxon>Bacteria</taxon>
        <taxon>Pseudomonadati</taxon>
        <taxon>Pseudomonadota</taxon>
        <taxon>Gammaproteobacteria</taxon>
        <taxon>Chromatiales</taxon>
        <taxon>Chromatiaceae</taxon>
        <taxon>Caldichromatium</taxon>
    </lineage>
</organism>
<dbReference type="PROSITE" id="PS51903">
    <property type="entry name" value="CLP_R"/>
    <property type="match status" value="1"/>
</dbReference>
<dbReference type="GO" id="GO:0034605">
    <property type="term" value="P:cellular response to heat"/>
    <property type="evidence" value="ECO:0007669"/>
    <property type="project" value="TreeGrafter"/>
</dbReference>
<dbReference type="InterPro" id="IPR041546">
    <property type="entry name" value="ClpA/ClpB_AAA_lid"/>
</dbReference>
<comment type="similarity">
    <text evidence="2 13">Belongs to the ClpA/ClpB family.</text>
</comment>
<protein>
    <recommendedName>
        <fullName evidence="3 14">Chaperone protein ClpB</fullName>
    </recommendedName>
</protein>
<evidence type="ECO:0000256" key="14">
    <source>
        <dbReference type="RuleBase" id="RU362034"/>
    </source>
</evidence>
<feature type="coiled-coil region" evidence="14">
    <location>
        <begin position="412"/>
        <end position="492"/>
    </location>
</feature>
<comment type="subunit">
    <text evidence="14">Homohexamer; The oligomerization is ATP-dependent.</text>
</comment>
<evidence type="ECO:0000313" key="16">
    <source>
        <dbReference type="EMBL" id="QIK38214.1"/>
    </source>
</evidence>
<dbReference type="SMART" id="SM01086">
    <property type="entry name" value="ClpB_D2-small"/>
    <property type="match status" value="1"/>
</dbReference>
<proteinExistence type="inferred from homology"/>
<keyword evidence="5 12" id="KW-0677">Repeat</keyword>
<dbReference type="InterPro" id="IPR001270">
    <property type="entry name" value="ClpA/B"/>
</dbReference>
<dbReference type="SMART" id="SM00382">
    <property type="entry name" value="AAA"/>
    <property type="match status" value="2"/>
</dbReference>
<name>A0A6G7VE16_9GAMM</name>
<dbReference type="InterPro" id="IPR028299">
    <property type="entry name" value="ClpA/B_CS2"/>
</dbReference>
<dbReference type="InterPro" id="IPR004176">
    <property type="entry name" value="Clp_R_N"/>
</dbReference>
<dbReference type="InterPro" id="IPR003593">
    <property type="entry name" value="AAA+_ATPase"/>
</dbReference>
<evidence type="ECO:0000256" key="7">
    <source>
        <dbReference type="ARBA" id="ARBA00022840"/>
    </source>
</evidence>
<dbReference type="InterPro" id="IPR050130">
    <property type="entry name" value="ClpA_ClpB"/>
</dbReference>
<dbReference type="PROSITE" id="PS00870">
    <property type="entry name" value="CLPAB_1"/>
    <property type="match status" value="1"/>
</dbReference>
<dbReference type="InterPro" id="IPR003959">
    <property type="entry name" value="ATPase_AAA_core"/>
</dbReference>
<dbReference type="PRINTS" id="PR00300">
    <property type="entry name" value="CLPPROTEASEA"/>
</dbReference>
<dbReference type="FunFam" id="1.10.1780.10:FF:000003">
    <property type="entry name" value="ATP-dependent chaperone ClpB"/>
    <property type="match status" value="1"/>
</dbReference>
<dbReference type="SUPFAM" id="SSF52540">
    <property type="entry name" value="P-loop containing nucleoside triphosphate hydrolases"/>
    <property type="match status" value="2"/>
</dbReference>
<dbReference type="InterPro" id="IPR017730">
    <property type="entry name" value="Chaperonin_ClpB"/>
</dbReference>
<keyword evidence="10 13" id="KW-0143">Chaperone</keyword>
<evidence type="ECO:0000256" key="12">
    <source>
        <dbReference type="PROSITE-ProRule" id="PRU01251"/>
    </source>
</evidence>
<evidence type="ECO:0000256" key="2">
    <source>
        <dbReference type="ARBA" id="ARBA00008675"/>
    </source>
</evidence>
<dbReference type="AlphaFoldDB" id="A0A6G7VE16"/>
<evidence type="ECO:0000256" key="1">
    <source>
        <dbReference type="ARBA" id="ARBA00004496"/>
    </source>
</evidence>
<dbReference type="NCBIfam" id="TIGR03346">
    <property type="entry name" value="chaperone_ClpB"/>
    <property type="match status" value="1"/>
</dbReference>
<keyword evidence="7 13" id="KW-0067">ATP-binding</keyword>
<dbReference type="Proteomes" id="UP000502699">
    <property type="component" value="Chromosome"/>
</dbReference>
<dbReference type="Gene3D" id="3.40.50.300">
    <property type="entry name" value="P-loop containing nucleotide triphosphate hydrolases"/>
    <property type="match status" value="3"/>
</dbReference>
<evidence type="ECO:0000256" key="3">
    <source>
        <dbReference type="ARBA" id="ARBA00017574"/>
    </source>
</evidence>
<dbReference type="KEGG" id="cjap:GWK36_09760"/>
<dbReference type="PROSITE" id="PS00871">
    <property type="entry name" value="CLPAB_2"/>
    <property type="match status" value="1"/>
</dbReference>
<dbReference type="PANTHER" id="PTHR11638:SF18">
    <property type="entry name" value="HEAT SHOCK PROTEIN 104"/>
    <property type="match status" value="1"/>
</dbReference>
<dbReference type="RefSeq" id="WP_166270976.1">
    <property type="nucleotide sequence ID" value="NZ_CP048029.1"/>
</dbReference>
<dbReference type="GO" id="GO:0042802">
    <property type="term" value="F:identical protein binding"/>
    <property type="evidence" value="ECO:0007669"/>
    <property type="project" value="UniProtKB-ARBA"/>
</dbReference>
<reference evidence="17" key="1">
    <citation type="submission" date="2020-01" db="EMBL/GenBank/DDBJ databases">
        <title>Caldichromatium gen. nov., sp. nov., a thermophilic purple sulfur bacterium member of the family Chromatiaceae isolated from Nakabusa hot spring, Japan.</title>
        <authorList>
            <person name="Saini M.K."/>
            <person name="Hanada S."/>
            <person name="Tank M."/>
        </authorList>
    </citation>
    <scope>NUCLEOTIDE SEQUENCE [LARGE SCALE GENOMIC DNA]</scope>
    <source>
        <strain evidence="17">No.7</strain>
    </source>
</reference>
<dbReference type="InterPro" id="IPR027417">
    <property type="entry name" value="P-loop_NTPase"/>
</dbReference>
<dbReference type="InterPro" id="IPR036628">
    <property type="entry name" value="Clp_N_dom_sf"/>
</dbReference>
<dbReference type="Pfam" id="PF17871">
    <property type="entry name" value="AAA_lid_9"/>
    <property type="match status" value="1"/>
</dbReference>
<comment type="subunit">
    <text evidence="11">Homohexamer. The oligomerization is ATP-dependent.</text>
</comment>
<dbReference type="InterPro" id="IPR018368">
    <property type="entry name" value="ClpA/B_CS1"/>
</dbReference>
<evidence type="ECO:0000256" key="6">
    <source>
        <dbReference type="ARBA" id="ARBA00022741"/>
    </source>
</evidence>
<dbReference type="PANTHER" id="PTHR11638">
    <property type="entry name" value="ATP-DEPENDENT CLP PROTEASE"/>
    <property type="match status" value="1"/>
</dbReference>
<dbReference type="Pfam" id="PF00004">
    <property type="entry name" value="AAA"/>
    <property type="match status" value="1"/>
</dbReference>
<dbReference type="SUPFAM" id="SSF81923">
    <property type="entry name" value="Double Clp-N motif"/>
    <property type="match status" value="1"/>
</dbReference>
<evidence type="ECO:0000256" key="5">
    <source>
        <dbReference type="ARBA" id="ARBA00022737"/>
    </source>
</evidence>